<dbReference type="InterPro" id="IPR045064">
    <property type="entry name" value="Reticulon-like"/>
</dbReference>
<feature type="domain" description="Reticulon" evidence="7">
    <location>
        <begin position="35"/>
        <end position="104"/>
    </location>
</feature>
<dbReference type="EMBL" id="CACTIH010007453">
    <property type="protein sequence ID" value="CAA3013787.1"/>
    <property type="molecule type" value="Genomic_DNA"/>
</dbReference>
<protein>
    <recommendedName>
        <fullName evidence="6">Reticulon-like protein</fullName>
    </recommendedName>
</protein>
<organism evidence="8 9">
    <name type="scientific">Olea europaea subsp. europaea</name>
    <dbReference type="NCBI Taxonomy" id="158383"/>
    <lineage>
        <taxon>Eukaryota</taxon>
        <taxon>Viridiplantae</taxon>
        <taxon>Streptophyta</taxon>
        <taxon>Embryophyta</taxon>
        <taxon>Tracheophyta</taxon>
        <taxon>Spermatophyta</taxon>
        <taxon>Magnoliopsida</taxon>
        <taxon>eudicotyledons</taxon>
        <taxon>Gunneridae</taxon>
        <taxon>Pentapetalae</taxon>
        <taxon>asterids</taxon>
        <taxon>lamiids</taxon>
        <taxon>Lamiales</taxon>
        <taxon>Oleaceae</taxon>
        <taxon>Oleeae</taxon>
        <taxon>Olea</taxon>
    </lineage>
</organism>
<feature type="transmembrane region" description="Helical" evidence="6">
    <location>
        <begin position="77"/>
        <end position="104"/>
    </location>
</feature>
<evidence type="ECO:0000313" key="8">
    <source>
        <dbReference type="EMBL" id="CAA3013787.1"/>
    </source>
</evidence>
<dbReference type="GO" id="GO:0009617">
    <property type="term" value="P:response to bacterium"/>
    <property type="evidence" value="ECO:0007669"/>
    <property type="project" value="InterPro"/>
</dbReference>
<evidence type="ECO:0000256" key="3">
    <source>
        <dbReference type="ARBA" id="ARBA00022824"/>
    </source>
</evidence>
<proteinExistence type="predicted"/>
<sequence length="142" mass="15609">MAIGTIFVESGGGGLGRGAGVNDDAVKLYWWLSLSRLPAVVLGGDVFLGVASALRIELNRAFAILRDISSGKDLKKFLMAIAGLWVLSILGNCCNFLTLLFVLFCCTQCLCSMKHTRTRLMLLLRKPRLRSRSSMLCSMSRY</sequence>
<dbReference type="AlphaFoldDB" id="A0A8S0UEA2"/>
<keyword evidence="9" id="KW-1185">Reference proteome</keyword>
<comment type="caution">
    <text evidence="8">The sequence shown here is derived from an EMBL/GenBank/DDBJ whole genome shotgun (WGS) entry which is preliminary data.</text>
</comment>
<keyword evidence="2 6" id="KW-0812">Transmembrane</keyword>
<comment type="subcellular location">
    <subcellularLocation>
        <location evidence="1 6">Endoplasmic reticulum membrane</location>
        <topology evidence="1 6">Multi-pass membrane protein</topology>
    </subcellularLocation>
</comment>
<dbReference type="GO" id="GO:0005789">
    <property type="term" value="C:endoplasmic reticulum membrane"/>
    <property type="evidence" value="ECO:0007669"/>
    <property type="project" value="UniProtKB-SubCell"/>
</dbReference>
<evidence type="ECO:0000256" key="1">
    <source>
        <dbReference type="ARBA" id="ARBA00004477"/>
    </source>
</evidence>
<comment type="caution">
    <text evidence="6">Lacks conserved residue(s) required for the propagation of feature annotation.</text>
</comment>
<evidence type="ECO:0000256" key="5">
    <source>
        <dbReference type="ARBA" id="ARBA00023136"/>
    </source>
</evidence>
<dbReference type="Proteomes" id="UP000594638">
    <property type="component" value="Unassembled WGS sequence"/>
</dbReference>
<dbReference type="Pfam" id="PF02453">
    <property type="entry name" value="Reticulon"/>
    <property type="match status" value="1"/>
</dbReference>
<accession>A0A8S0UEA2</accession>
<evidence type="ECO:0000256" key="4">
    <source>
        <dbReference type="ARBA" id="ARBA00022989"/>
    </source>
</evidence>
<dbReference type="PANTHER" id="PTHR10994:SF144">
    <property type="entry name" value="RETICULON-LIKE PROTEIN"/>
    <property type="match status" value="1"/>
</dbReference>
<dbReference type="PROSITE" id="PS50845">
    <property type="entry name" value="RETICULON"/>
    <property type="match status" value="1"/>
</dbReference>
<evidence type="ECO:0000256" key="2">
    <source>
        <dbReference type="ARBA" id="ARBA00022692"/>
    </source>
</evidence>
<evidence type="ECO:0000256" key="6">
    <source>
        <dbReference type="RuleBase" id="RU363132"/>
    </source>
</evidence>
<dbReference type="InterPro" id="IPR003388">
    <property type="entry name" value="Reticulon"/>
</dbReference>
<name>A0A8S0UEA2_OLEEU</name>
<keyword evidence="4 6" id="KW-1133">Transmembrane helix</keyword>
<dbReference type="PANTHER" id="PTHR10994">
    <property type="entry name" value="RETICULON"/>
    <property type="match status" value="1"/>
</dbReference>
<gene>
    <name evidence="8" type="ORF">OLEA9_A099581</name>
</gene>
<keyword evidence="3 6" id="KW-0256">Endoplasmic reticulum</keyword>
<evidence type="ECO:0000313" key="9">
    <source>
        <dbReference type="Proteomes" id="UP000594638"/>
    </source>
</evidence>
<dbReference type="Gramene" id="OE9A099581T2">
    <property type="protein sequence ID" value="OE9A099581C2"/>
    <property type="gene ID" value="OE9A099581"/>
</dbReference>
<dbReference type="OrthoDB" id="567788at2759"/>
<keyword evidence="5 6" id="KW-0472">Membrane</keyword>
<reference evidence="8 9" key="1">
    <citation type="submission" date="2019-12" db="EMBL/GenBank/DDBJ databases">
        <authorList>
            <person name="Alioto T."/>
            <person name="Alioto T."/>
            <person name="Gomez Garrido J."/>
        </authorList>
    </citation>
    <scope>NUCLEOTIDE SEQUENCE [LARGE SCALE GENOMIC DNA]</scope>
</reference>
<evidence type="ECO:0000259" key="7">
    <source>
        <dbReference type="PROSITE" id="PS50845"/>
    </source>
</evidence>